<protein>
    <recommendedName>
        <fullName evidence="4">Addiction module toxin RelE</fullName>
    </recommendedName>
</protein>
<evidence type="ECO:0008006" key="4">
    <source>
        <dbReference type="Google" id="ProtNLM"/>
    </source>
</evidence>
<gene>
    <name evidence="3" type="ORF">Ctma_0320</name>
</gene>
<comment type="similarity">
    <text evidence="1">Belongs to the RelE toxin family.</text>
</comment>
<dbReference type="EMBL" id="CP138327">
    <property type="protein sequence ID" value="WXT99616.1"/>
    <property type="molecule type" value="Genomic_DNA"/>
</dbReference>
<dbReference type="InterPro" id="IPR035093">
    <property type="entry name" value="RelE/ParE_toxin_dom_sf"/>
</dbReference>
<keyword evidence="2" id="KW-1277">Toxin-antitoxin system</keyword>
<dbReference type="SUPFAM" id="SSF143011">
    <property type="entry name" value="RelE-like"/>
    <property type="match status" value="1"/>
</dbReference>
<proteinExistence type="inferred from homology"/>
<evidence type="ECO:0000256" key="2">
    <source>
        <dbReference type="ARBA" id="ARBA00022649"/>
    </source>
</evidence>
<evidence type="ECO:0000256" key="1">
    <source>
        <dbReference type="ARBA" id="ARBA00006226"/>
    </source>
</evidence>
<reference evidence="3" key="1">
    <citation type="submission" date="2023-10" db="EMBL/GenBank/DDBJ databases">
        <title>The first scallop-associated chemosynthetic bacterial symbiont.</title>
        <authorList>
            <person name="Lin Y.-T."/>
            <person name="Sun J."/>
            <person name="Ip J.C.-H."/>
            <person name="He X."/>
            <person name="Gao Z.-M."/>
            <person name="Perez M."/>
            <person name="Xu T."/>
            <person name="Qian P.-Y."/>
            <person name="Qiu J.-W."/>
        </authorList>
    </citation>
    <scope>NUCLEOTIDE SEQUENCE</scope>
    <source>
        <strain evidence="3">Gill1</strain>
    </source>
</reference>
<dbReference type="Gene3D" id="3.30.2310.20">
    <property type="entry name" value="RelE-like"/>
    <property type="match status" value="1"/>
</dbReference>
<dbReference type="InterPro" id="IPR007712">
    <property type="entry name" value="RelE/ParE_toxin"/>
</dbReference>
<organism evidence="3">
    <name type="scientific">Catillopecten margaritatus gill symbiont</name>
    <dbReference type="NCBI Taxonomy" id="3083288"/>
    <lineage>
        <taxon>Bacteria</taxon>
        <taxon>Pseudomonadati</taxon>
        <taxon>Pseudomonadota</taxon>
        <taxon>Gammaproteobacteria</taxon>
        <taxon>sulfur-oxidizing symbionts</taxon>
    </lineage>
</organism>
<dbReference type="Pfam" id="PF05016">
    <property type="entry name" value="ParE_toxin"/>
    <property type="match status" value="1"/>
</dbReference>
<sequence>MKYDLKIQKNAKKSLAKISEPFQTKIINKIYALANEPYYNTKKLTGREAYRIRIGSYRVIYEINDNELIILVISIGHRKNIYSR</sequence>
<dbReference type="NCBIfam" id="TIGR02385">
    <property type="entry name" value="RelE_StbE"/>
    <property type="match status" value="1"/>
</dbReference>
<name>A0AAU6PF33_9GAMM</name>
<dbReference type="PANTHER" id="PTHR35601">
    <property type="entry name" value="TOXIN RELE"/>
    <property type="match status" value="1"/>
</dbReference>
<dbReference type="PANTHER" id="PTHR35601:SF1">
    <property type="entry name" value="TOXIN RELE"/>
    <property type="match status" value="1"/>
</dbReference>
<dbReference type="AlphaFoldDB" id="A0AAU6PF33"/>
<evidence type="ECO:0000313" key="3">
    <source>
        <dbReference type="EMBL" id="WXT99616.1"/>
    </source>
</evidence>
<accession>A0AAU6PF33</accession>